<gene>
    <name evidence="2" type="ORF">E6W39_29050</name>
</gene>
<dbReference type="AlphaFoldDB" id="A0A540W934"/>
<proteinExistence type="predicted"/>
<protein>
    <submittedName>
        <fullName evidence="2">Uncharacterized protein</fullName>
    </submittedName>
</protein>
<dbReference type="OrthoDB" id="4137901at2"/>
<evidence type="ECO:0000313" key="2">
    <source>
        <dbReference type="EMBL" id="TQF05536.1"/>
    </source>
</evidence>
<dbReference type="RefSeq" id="WP_141636011.1">
    <property type="nucleotide sequence ID" value="NZ_VIGB01000003.1"/>
</dbReference>
<keyword evidence="3" id="KW-1185">Reference proteome</keyword>
<dbReference type="InterPro" id="IPR050010">
    <property type="entry name" value="ETEC_3214_dom"/>
</dbReference>
<evidence type="ECO:0000256" key="1">
    <source>
        <dbReference type="SAM" id="Phobius"/>
    </source>
</evidence>
<feature type="transmembrane region" description="Helical" evidence="1">
    <location>
        <begin position="12"/>
        <end position="35"/>
    </location>
</feature>
<keyword evidence="1" id="KW-0472">Membrane</keyword>
<comment type="caution">
    <text evidence="2">The sequence shown here is derived from an EMBL/GenBank/DDBJ whole genome shotgun (WGS) entry which is preliminary data.</text>
</comment>
<keyword evidence="1" id="KW-0812">Transmembrane</keyword>
<sequence length="283" mass="31459">MSWLSHVFQTWQGGLTVAGAVTATGGVLVTIRSFWRKTLGKGRYYAGLYEGMALSVRHDVIKRQFGEHDWQFKATFQQYEGVHGQTTDVDLLVRIWPLGKLGYLTTWCTLADDTVVMYGVTTRSRWFQPHVPVGPDYSIKLGRSRFAELPDPAQRPTGGRFAAVGARRFGYAEGHYFGNPGGYQTWIVGACDSGAPMSPPIGVYQAAAREWDEARYVQYRTSGVINSVIVAAGLSPLKVLDDRFLPYGVGPDQDRVRLSPATAVRPTLAARWRERQAQRAIGR</sequence>
<reference evidence="2 3" key="1">
    <citation type="submission" date="2019-06" db="EMBL/GenBank/DDBJ databases">
        <title>Description of Kitasatospora acidophila sp. nov. isolated from pine grove soil, and reclassification of Streptomyces novaecaesareae to Kitasatospora novaeceasareae comb. nov.</title>
        <authorList>
            <person name="Kim M.J."/>
        </authorList>
    </citation>
    <scope>NUCLEOTIDE SEQUENCE [LARGE SCALE GENOMIC DNA]</scope>
    <source>
        <strain evidence="2 3">MMS16-CNU292</strain>
    </source>
</reference>
<accession>A0A540W934</accession>
<evidence type="ECO:0000313" key="3">
    <source>
        <dbReference type="Proteomes" id="UP000319103"/>
    </source>
</evidence>
<dbReference type="NCBIfam" id="NF043066">
    <property type="entry name" value="ETEC_3214_dom"/>
    <property type="match status" value="1"/>
</dbReference>
<name>A0A540W934_9ACTN</name>
<dbReference type="EMBL" id="VIGB01000003">
    <property type="protein sequence ID" value="TQF05536.1"/>
    <property type="molecule type" value="Genomic_DNA"/>
</dbReference>
<organism evidence="2 3">
    <name type="scientific">Kitasatospora acidiphila</name>
    <dbReference type="NCBI Taxonomy" id="2567942"/>
    <lineage>
        <taxon>Bacteria</taxon>
        <taxon>Bacillati</taxon>
        <taxon>Actinomycetota</taxon>
        <taxon>Actinomycetes</taxon>
        <taxon>Kitasatosporales</taxon>
        <taxon>Streptomycetaceae</taxon>
        <taxon>Kitasatospora</taxon>
    </lineage>
</organism>
<keyword evidence="1" id="KW-1133">Transmembrane helix</keyword>
<dbReference type="Proteomes" id="UP000319103">
    <property type="component" value="Unassembled WGS sequence"/>
</dbReference>